<dbReference type="AlphaFoldDB" id="A0A8J3ZAN3"/>
<dbReference type="SUPFAM" id="SSF50998">
    <property type="entry name" value="Quinoprotein alcohol dehydrogenase-like"/>
    <property type="match status" value="1"/>
</dbReference>
<evidence type="ECO:0000259" key="2">
    <source>
        <dbReference type="Pfam" id="PF13360"/>
    </source>
</evidence>
<dbReference type="PANTHER" id="PTHR34512:SF30">
    <property type="entry name" value="OUTER MEMBRANE PROTEIN ASSEMBLY FACTOR BAMB"/>
    <property type="match status" value="1"/>
</dbReference>
<dbReference type="InterPro" id="IPR018391">
    <property type="entry name" value="PQQ_b-propeller_rpt"/>
</dbReference>
<dbReference type="Gene3D" id="2.40.10.480">
    <property type="match status" value="1"/>
</dbReference>
<dbReference type="PANTHER" id="PTHR34512">
    <property type="entry name" value="CELL SURFACE PROTEIN"/>
    <property type="match status" value="1"/>
</dbReference>
<dbReference type="SMART" id="SM00564">
    <property type="entry name" value="PQQ"/>
    <property type="match status" value="7"/>
</dbReference>
<gene>
    <name evidence="3" type="ORF">Vau01_079950</name>
</gene>
<dbReference type="Gene3D" id="2.130.10.10">
    <property type="entry name" value="YVTN repeat-like/Quinoprotein amine dehydrogenase"/>
    <property type="match status" value="1"/>
</dbReference>
<feature type="chain" id="PRO_5035261028" description="Pyrrolo-quinoline quinone repeat domain-containing protein" evidence="1">
    <location>
        <begin position="18"/>
        <end position="388"/>
    </location>
</feature>
<feature type="domain" description="Pyrrolo-quinoline quinone repeat" evidence="2">
    <location>
        <begin position="72"/>
        <end position="174"/>
    </location>
</feature>
<accession>A0A8J3ZAN3</accession>
<dbReference type="InterPro" id="IPR011047">
    <property type="entry name" value="Quinoprotein_ADH-like_sf"/>
</dbReference>
<organism evidence="3 4">
    <name type="scientific">Virgisporangium aurantiacum</name>
    <dbReference type="NCBI Taxonomy" id="175570"/>
    <lineage>
        <taxon>Bacteria</taxon>
        <taxon>Bacillati</taxon>
        <taxon>Actinomycetota</taxon>
        <taxon>Actinomycetes</taxon>
        <taxon>Micromonosporales</taxon>
        <taxon>Micromonosporaceae</taxon>
        <taxon>Virgisporangium</taxon>
    </lineage>
</organism>
<keyword evidence="4" id="KW-1185">Reference proteome</keyword>
<name>A0A8J3ZAN3_9ACTN</name>
<feature type="signal peptide" evidence="1">
    <location>
        <begin position="1"/>
        <end position="17"/>
    </location>
</feature>
<dbReference type="EMBL" id="BOPG01000056">
    <property type="protein sequence ID" value="GIJ60479.1"/>
    <property type="molecule type" value="Genomic_DNA"/>
</dbReference>
<reference evidence="3" key="1">
    <citation type="submission" date="2021-01" db="EMBL/GenBank/DDBJ databases">
        <title>Whole genome shotgun sequence of Virgisporangium aurantiacum NBRC 16421.</title>
        <authorList>
            <person name="Komaki H."/>
            <person name="Tamura T."/>
        </authorList>
    </citation>
    <scope>NUCLEOTIDE SEQUENCE</scope>
    <source>
        <strain evidence="3">NBRC 16421</strain>
    </source>
</reference>
<evidence type="ECO:0000313" key="4">
    <source>
        <dbReference type="Proteomes" id="UP000612585"/>
    </source>
</evidence>
<dbReference type="Proteomes" id="UP000612585">
    <property type="component" value="Unassembled WGS sequence"/>
</dbReference>
<dbReference type="InterPro" id="IPR002372">
    <property type="entry name" value="PQQ_rpt_dom"/>
</dbReference>
<evidence type="ECO:0000313" key="3">
    <source>
        <dbReference type="EMBL" id="GIJ60479.1"/>
    </source>
</evidence>
<dbReference type="Pfam" id="PF13360">
    <property type="entry name" value="PQQ_2"/>
    <property type="match status" value="2"/>
</dbReference>
<dbReference type="Gene3D" id="2.140.10.10">
    <property type="entry name" value="Quinoprotein alcohol dehydrogenase-like superfamily"/>
    <property type="match status" value="1"/>
</dbReference>
<proteinExistence type="predicted"/>
<protein>
    <recommendedName>
        <fullName evidence="2">Pyrrolo-quinoline quinone repeat domain-containing protein</fullName>
    </recommendedName>
</protein>
<comment type="caution">
    <text evidence="3">The sequence shown here is derived from an EMBL/GenBank/DDBJ whole genome shotgun (WGS) entry which is preliminary data.</text>
</comment>
<feature type="domain" description="Pyrrolo-quinoline quinone repeat" evidence="2">
    <location>
        <begin position="181"/>
        <end position="382"/>
    </location>
</feature>
<keyword evidence="1" id="KW-0732">Signal</keyword>
<dbReference type="InterPro" id="IPR015943">
    <property type="entry name" value="WD40/YVTN_repeat-like_dom_sf"/>
</dbReference>
<sequence length="388" mass="40694">MLAGVIAVGLVPGGASAAPGDWALPDGGWAQDGYGPGNTGVNPNEHTITTRNAGKLRYRWSVLSAVTRSGCLAQSAPVVAGRRLFLPDANGFAAYDAVTGQRLWRRNVGIYDSETPKFAVSGNLLLSASNTCGSVSDPDVDLAAYDVATGAKRWSVKRDAPMAHMVVDRNVVAVGGGDAGEDRVSVYRRSDGTLLWSAAELELAADVSADGRLLLARTGEKKGSMAVDIVTGKELWSTKARWTVAAADPAGERFIVGDATGKLHALDARNGNTVWSAGGIAREDGTATIAVDDTRIYATHDTHLIALDAKTGKKIWDQEFLSNPLGQPTVAGGVVYAPIEDGWLAIRDARTGDDLDDLPLVGDVHGHAVVTGGHLYVTNGRVLDVFTP</sequence>
<evidence type="ECO:0000256" key="1">
    <source>
        <dbReference type="SAM" id="SignalP"/>
    </source>
</evidence>